<dbReference type="HOGENOM" id="CLU_2257769_0_0_9"/>
<evidence type="ECO:0000313" key="2">
    <source>
        <dbReference type="Proteomes" id="UP000000292"/>
    </source>
</evidence>
<dbReference type="RefSeq" id="WP_014465692.1">
    <property type="nucleotide sequence ID" value="NC_017167.1"/>
</dbReference>
<dbReference type="EMBL" id="CP002902">
    <property type="protein sequence ID" value="AEJ44871.1"/>
    <property type="molecule type" value="Genomic_DNA"/>
</dbReference>
<dbReference type="PANTHER" id="PTHR42783">
    <property type="entry name" value="GLUTAMATE SYNTHASE [NADPH] SMALL CHAIN"/>
    <property type="match status" value="1"/>
</dbReference>
<dbReference type="Pfam" id="PF13450">
    <property type="entry name" value="NAD_binding_8"/>
    <property type="match status" value="1"/>
</dbReference>
<protein>
    <submittedName>
        <fullName evidence="1">FAD-dependent pyridine nucleotide-disulfide oxidoreductase</fullName>
    </submittedName>
</protein>
<dbReference type="KEGG" id="aad:TC41_2983"/>
<dbReference type="Gene3D" id="3.50.50.60">
    <property type="entry name" value="FAD/NAD(P)-binding domain"/>
    <property type="match status" value="1"/>
</dbReference>
<organism evidence="1 2">
    <name type="scientific">Alicyclobacillus acidocaldarius (strain Tc-4-1)</name>
    <name type="common">Bacillus acidocaldarius</name>
    <dbReference type="NCBI Taxonomy" id="1048834"/>
    <lineage>
        <taxon>Bacteria</taxon>
        <taxon>Bacillati</taxon>
        <taxon>Bacillota</taxon>
        <taxon>Bacilli</taxon>
        <taxon>Bacillales</taxon>
        <taxon>Alicyclobacillaceae</taxon>
        <taxon>Alicyclobacillus</taxon>
    </lineage>
</organism>
<dbReference type="PANTHER" id="PTHR42783:SF3">
    <property type="entry name" value="GLUTAMATE SYNTHASE [NADPH] SMALL CHAIN-RELATED"/>
    <property type="match status" value="1"/>
</dbReference>
<dbReference type="Proteomes" id="UP000000292">
    <property type="component" value="Chromosome"/>
</dbReference>
<dbReference type="eggNOG" id="COG0493">
    <property type="taxonomic scope" value="Bacteria"/>
</dbReference>
<dbReference type="PRINTS" id="PR00419">
    <property type="entry name" value="ADXRDTASE"/>
</dbReference>
<dbReference type="PATRIC" id="fig|1048834.4.peg.2833"/>
<gene>
    <name evidence="1" type="ordered locus">TC41_2983</name>
</gene>
<dbReference type="SUPFAM" id="SSF51905">
    <property type="entry name" value="FAD/NAD(P)-binding domain"/>
    <property type="match status" value="1"/>
</dbReference>
<name>F8IKV5_ALIAT</name>
<accession>F8IKV5</accession>
<sequence length="103" mass="10883">MEIGRLQQYATDAVLERGVALYDPPSQPIPYRFAIIGAGPAGLAAARELALAGAQVTVYEREQSPGGLNTYGMPLGIACGAGKGQTRRWLLPLNKGNGLRARC</sequence>
<dbReference type="AlphaFoldDB" id="F8IKV5"/>
<reference evidence="1 2" key="1">
    <citation type="journal article" date="2011" name="J. Bacteriol.">
        <title>Complete Genome Sequence of Alicyclobacillus acidocaldarius Strain Tc-4-1.</title>
        <authorList>
            <person name="Chen Y."/>
            <person name="He Y."/>
            <person name="Zhang B."/>
            <person name="Yang J."/>
            <person name="Li W."/>
            <person name="Dong Z."/>
            <person name="Hu S."/>
        </authorList>
    </citation>
    <scope>NUCLEOTIDE SEQUENCE [LARGE SCALE GENOMIC DNA]</scope>
    <source>
        <strain evidence="1 2">Tc-4-1</strain>
    </source>
</reference>
<reference evidence="2" key="2">
    <citation type="submission" date="2011-06" db="EMBL/GenBank/DDBJ databases">
        <title>The complete genome sequence of Alicyclobacillus acidocaldarius sp. Tc-4-1.</title>
        <authorList>
            <person name="Chen Y."/>
            <person name="He Y."/>
            <person name="Dong Z."/>
            <person name="Hu S."/>
        </authorList>
    </citation>
    <scope>NUCLEOTIDE SEQUENCE [LARGE SCALE GENOMIC DNA]</scope>
    <source>
        <strain evidence="2">Tc-4-1</strain>
    </source>
</reference>
<dbReference type="InterPro" id="IPR036188">
    <property type="entry name" value="FAD/NAD-bd_sf"/>
</dbReference>
<evidence type="ECO:0000313" key="1">
    <source>
        <dbReference type="EMBL" id="AEJ44871.1"/>
    </source>
</evidence>
<proteinExistence type="predicted"/>
<dbReference type="STRING" id="1048834.TC41_2983"/>